<dbReference type="RefSeq" id="WP_010007256.1">
    <property type="nucleotide sequence ID" value="NZ_JAGYGP010000001.1"/>
</dbReference>
<dbReference type="STRING" id="907931.GCA_000165675_01414"/>
<dbReference type="EC" id="1.18.1.2" evidence="5"/>
<dbReference type="Pfam" id="PF13738">
    <property type="entry name" value="Pyr_redox_3"/>
    <property type="match status" value="1"/>
</dbReference>
<evidence type="ECO:0000256" key="6">
    <source>
        <dbReference type="SAM" id="Phobius"/>
    </source>
</evidence>
<dbReference type="GO" id="GO:0050660">
    <property type="term" value="F:flavin adenine dinucleotide binding"/>
    <property type="evidence" value="ECO:0007669"/>
    <property type="project" value="UniProtKB-UniRule"/>
</dbReference>
<evidence type="ECO:0000256" key="5">
    <source>
        <dbReference type="HAMAP-Rule" id="MF_01685"/>
    </source>
</evidence>
<proteinExistence type="inferred from homology"/>
<comment type="caution">
    <text evidence="5">Lacks conserved residue(s) required for the propagation of feature annotation.</text>
</comment>
<comment type="catalytic activity">
    <reaction evidence="5">
        <text>2 reduced [2Fe-2S]-[ferredoxin] + NADP(+) + H(+) = 2 oxidized [2Fe-2S]-[ferredoxin] + NADPH</text>
        <dbReference type="Rhea" id="RHEA:20125"/>
        <dbReference type="Rhea" id="RHEA-COMP:10000"/>
        <dbReference type="Rhea" id="RHEA-COMP:10001"/>
        <dbReference type="ChEBI" id="CHEBI:15378"/>
        <dbReference type="ChEBI" id="CHEBI:33737"/>
        <dbReference type="ChEBI" id="CHEBI:33738"/>
        <dbReference type="ChEBI" id="CHEBI:57783"/>
        <dbReference type="ChEBI" id="CHEBI:58349"/>
        <dbReference type="EC" id="1.18.1.2"/>
    </reaction>
</comment>
<evidence type="ECO:0000256" key="1">
    <source>
        <dbReference type="ARBA" id="ARBA00022630"/>
    </source>
</evidence>
<gene>
    <name evidence="7" type="ORF">C5L23_000976</name>
</gene>
<feature type="binding site" evidence="5">
    <location>
        <position position="46"/>
    </location>
    <ligand>
        <name>FAD</name>
        <dbReference type="ChEBI" id="CHEBI:57692"/>
    </ligand>
</feature>
<evidence type="ECO:0000256" key="2">
    <source>
        <dbReference type="ARBA" id="ARBA00022827"/>
    </source>
</evidence>
<feature type="binding site" evidence="5">
    <location>
        <position position="119"/>
    </location>
    <ligand>
        <name>FAD</name>
        <dbReference type="ChEBI" id="CHEBI:57692"/>
    </ligand>
</feature>
<comment type="subunit">
    <text evidence="5">Homodimer.</text>
</comment>
<keyword evidence="6" id="KW-1133">Transmembrane helix</keyword>
<dbReference type="PRINTS" id="PR00469">
    <property type="entry name" value="PNDRDTASEII"/>
</dbReference>
<evidence type="ECO:0000256" key="3">
    <source>
        <dbReference type="ARBA" id="ARBA00022857"/>
    </source>
</evidence>
<organism evidence="7 8">
    <name type="scientific">Leuconostoc fallax</name>
    <dbReference type="NCBI Taxonomy" id="1251"/>
    <lineage>
        <taxon>Bacteria</taxon>
        <taxon>Bacillati</taxon>
        <taxon>Bacillota</taxon>
        <taxon>Bacilli</taxon>
        <taxon>Lactobacillales</taxon>
        <taxon>Lactobacillaceae</taxon>
        <taxon>Leuconostoc</taxon>
    </lineage>
</organism>
<keyword evidence="2 5" id="KW-0274">FAD</keyword>
<dbReference type="GO" id="GO:0004324">
    <property type="term" value="F:ferredoxin-NADP+ reductase activity"/>
    <property type="evidence" value="ECO:0007669"/>
    <property type="project" value="UniProtKB-UniRule"/>
</dbReference>
<reference evidence="7 8" key="1">
    <citation type="journal article" date="2019" name="Appl. Microbiol. Biotechnol.">
        <title>Uncovering carbohydrate metabolism through a genotype-phenotype association study of 56 lactic acid bacteria genomes.</title>
        <authorList>
            <person name="Buron-Moles G."/>
            <person name="Chailyan A."/>
            <person name="Dolejs I."/>
            <person name="Forster J."/>
            <person name="Miks M.H."/>
        </authorList>
    </citation>
    <scope>NUCLEOTIDE SEQUENCE [LARGE SCALE GENOMIC DNA]</scope>
    <source>
        <strain evidence="7 8">ATCC 700006</strain>
    </source>
</reference>
<feature type="binding site" evidence="5">
    <location>
        <position position="33"/>
    </location>
    <ligand>
        <name>FAD</name>
        <dbReference type="ChEBI" id="CHEBI:57692"/>
    </ligand>
</feature>
<evidence type="ECO:0000256" key="4">
    <source>
        <dbReference type="ARBA" id="ARBA00023002"/>
    </source>
</evidence>
<comment type="cofactor">
    <cofactor evidence="5">
        <name>FAD</name>
        <dbReference type="ChEBI" id="CHEBI:57692"/>
    </cofactor>
    <text evidence="5">Binds 1 FAD per subunit.</text>
</comment>
<dbReference type="InterPro" id="IPR036188">
    <property type="entry name" value="FAD/NAD-bd_sf"/>
</dbReference>
<accession>A0A4R5NAP0</accession>
<dbReference type="GO" id="GO:0050661">
    <property type="term" value="F:NADP binding"/>
    <property type="evidence" value="ECO:0007669"/>
    <property type="project" value="UniProtKB-UniRule"/>
</dbReference>
<dbReference type="EMBL" id="PUFI01000005">
    <property type="protein sequence ID" value="TDG69514.1"/>
    <property type="molecule type" value="Genomic_DNA"/>
</dbReference>
<keyword evidence="1 5" id="KW-0285">Flavoprotein</keyword>
<feature type="binding site" evidence="5">
    <location>
        <position position="41"/>
    </location>
    <ligand>
        <name>FAD</name>
        <dbReference type="ChEBI" id="CHEBI:57692"/>
    </ligand>
</feature>
<feature type="binding site" evidence="5">
    <location>
        <position position="86"/>
    </location>
    <ligand>
        <name>FAD</name>
        <dbReference type="ChEBI" id="CHEBI:57692"/>
    </ligand>
</feature>
<dbReference type="Gene3D" id="3.50.50.60">
    <property type="entry name" value="FAD/NAD(P)-binding domain"/>
    <property type="match status" value="2"/>
</dbReference>
<keyword evidence="6" id="KW-0812">Transmembrane</keyword>
<dbReference type="HAMAP" id="MF_01685">
    <property type="entry name" value="FENR2"/>
    <property type="match status" value="1"/>
</dbReference>
<dbReference type="SUPFAM" id="SSF51905">
    <property type="entry name" value="FAD/NAD(P)-binding domain"/>
    <property type="match status" value="1"/>
</dbReference>
<evidence type="ECO:0000313" key="7">
    <source>
        <dbReference type="EMBL" id="TDG69514.1"/>
    </source>
</evidence>
<keyword evidence="3 5" id="KW-0521">NADP</keyword>
<evidence type="ECO:0000313" key="8">
    <source>
        <dbReference type="Proteomes" id="UP000295681"/>
    </source>
</evidence>
<protein>
    <recommendedName>
        <fullName evidence="5">Ferredoxin--NADP reductase</fullName>
        <shortName evidence="5">FNR</shortName>
        <shortName evidence="5">Fd-NADP(+) reductase</shortName>
        <ecNumber evidence="5">1.18.1.2</ecNumber>
    </recommendedName>
</protein>
<keyword evidence="8" id="KW-1185">Reference proteome</keyword>
<name>A0A4R5NAP0_9LACO</name>
<keyword evidence="6" id="KW-0472">Membrane</keyword>
<dbReference type="InterPro" id="IPR022890">
    <property type="entry name" value="Fd--NADP_Rdtase_type_2"/>
</dbReference>
<dbReference type="PRINTS" id="PR00368">
    <property type="entry name" value="FADPNR"/>
</dbReference>
<dbReference type="AlphaFoldDB" id="A0A4R5NAP0"/>
<dbReference type="Proteomes" id="UP000295681">
    <property type="component" value="Unassembled WGS sequence"/>
</dbReference>
<comment type="caution">
    <text evidence="7">The sequence shown here is derived from an EMBL/GenBank/DDBJ whole genome shotgun (WGS) entry which is preliminary data.</text>
</comment>
<sequence>MQEYDIAIIGGGPVGMFAAFYAGLRDTKAVLIESMATLGGQVSALYPEKHIFDVAGFPNIKGRDLVEQLTQQMAKFPIEVLTHTTVSDVVKQDERFIITTNQSMIVAKSIIVATGKGAFEPRKMQIEGVEPLVGHGVHYFVPNPEQFRNHDIAIAGGGDSAVDMAVMLNEVANQTTIIHRREQFRAMEQSVKALNASDIDQATPRRVVQVMPTVSQKLEITLAHVKNPDDIQTIVVDDLIINYGFISENKTVLGWQAQPESVMQGMIVNQEMATNIPGYFVIGDANYYDGKNDLIAIGFGEAPAAINAAIRFFDPHRGGPGHSSAMSL</sequence>
<feature type="binding site" evidence="5">
    <location>
        <position position="284"/>
    </location>
    <ligand>
        <name>FAD</name>
        <dbReference type="ChEBI" id="CHEBI:57692"/>
    </ligand>
</feature>
<feature type="transmembrane region" description="Helical" evidence="6">
    <location>
        <begin position="6"/>
        <end position="24"/>
    </location>
</feature>
<feature type="binding site" evidence="5">
    <location>
        <position position="324"/>
    </location>
    <ligand>
        <name>FAD</name>
        <dbReference type="ChEBI" id="CHEBI:57692"/>
    </ligand>
</feature>
<keyword evidence="4 5" id="KW-0560">Oxidoreductase</keyword>
<dbReference type="PANTHER" id="PTHR48105">
    <property type="entry name" value="THIOREDOXIN REDUCTASE 1-RELATED-RELATED"/>
    <property type="match status" value="1"/>
</dbReference>
<comment type="similarity">
    <text evidence="5">Belongs to the ferredoxin--NADP reductase type 2 family.</text>
</comment>
<dbReference type="InterPro" id="IPR050097">
    <property type="entry name" value="Ferredoxin-NADP_redctase_2"/>
</dbReference>